<dbReference type="EMBL" id="CP143790">
    <property type="protein sequence ID" value="WVN90133.1"/>
    <property type="molecule type" value="Genomic_DNA"/>
</dbReference>
<protein>
    <submittedName>
        <fullName evidence="2">Uncharacterized protein</fullName>
    </submittedName>
</protein>
<reference evidence="2" key="3">
    <citation type="submission" date="2024-01" db="EMBL/GenBank/DDBJ databases">
        <authorList>
            <person name="Coelho M.A."/>
            <person name="David-Palma M."/>
            <person name="Shea T."/>
            <person name="Sun S."/>
            <person name="Cuomo C.A."/>
            <person name="Heitman J."/>
        </authorList>
    </citation>
    <scope>NUCLEOTIDE SEQUENCE</scope>
    <source>
        <strain evidence="2">CBS 7841</strain>
    </source>
</reference>
<dbReference type="GeneID" id="91089577"/>
<name>A0AAJ8M3D3_9TREE</name>
<reference evidence="2" key="1">
    <citation type="submission" date="2016-06" db="EMBL/GenBank/DDBJ databases">
        <authorList>
            <person name="Cuomo C."/>
            <person name="Litvintseva A."/>
            <person name="Heitman J."/>
            <person name="Chen Y."/>
            <person name="Sun S."/>
            <person name="Springer D."/>
            <person name="Dromer F."/>
            <person name="Young S."/>
            <person name="Zeng Q."/>
            <person name="Chapman S."/>
            <person name="Gujja S."/>
            <person name="Saif S."/>
            <person name="Birren B."/>
        </authorList>
    </citation>
    <scope>NUCLEOTIDE SEQUENCE</scope>
    <source>
        <strain evidence="2">CBS 7841</strain>
    </source>
</reference>
<dbReference type="RefSeq" id="XP_066070833.1">
    <property type="nucleotide sequence ID" value="XM_066214736.1"/>
</dbReference>
<evidence type="ECO:0000256" key="1">
    <source>
        <dbReference type="SAM" id="MobiDB-lite"/>
    </source>
</evidence>
<dbReference type="InterPro" id="IPR009003">
    <property type="entry name" value="Peptidase_S1_PA"/>
</dbReference>
<evidence type="ECO:0000313" key="3">
    <source>
        <dbReference type="Proteomes" id="UP000094043"/>
    </source>
</evidence>
<organism evidence="2 3">
    <name type="scientific">Cryptococcus depauperatus CBS 7841</name>
    <dbReference type="NCBI Taxonomy" id="1295531"/>
    <lineage>
        <taxon>Eukaryota</taxon>
        <taxon>Fungi</taxon>
        <taxon>Dikarya</taxon>
        <taxon>Basidiomycota</taxon>
        <taxon>Agaricomycotina</taxon>
        <taxon>Tremellomycetes</taxon>
        <taxon>Tremellales</taxon>
        <taxon>Cryptococcaceae</taxon>
        <taxon>Cryptococcus</taxon>
    </lineage>
</organism>
<dbReference type="AlphaFoldDB" id="A0AAJ8M3D3"/>
<dbReference type="Proteomes" id="UP000094043">
    <property type="component" value="Chromosome 7"/>
</dbReference>
<dbReference type="SUPFAM" id="SSF50494">
    <property type="entry name" value="Trypsin-like serine proteases"/>
    <property type="match status" value="1"/>
</dbReference>
<gene>
    <name evidence="2" type="ORF">L203_105368</name>
</gene>
<keyword evidence="3" id="KW-1185">Reference proteome</keyword>
<dbReference type="KEGG" id="cdep:91089577"/>
<proteinExistence type="predicted"/>
<feature type="compositionally biased region" description="Low complexity" evidence="1">
    <location>
        <begin position="69"/>
        <end position="78"/>
    </location>
</feature>
<evidence type="ECO:0000313" key="2">
    <source>
        <dbReference type="EMBL" id="WVN90133.1"/>
    </source>
</evidence>
<accession>A0AAJ8M3D3</accession>
<feature type="region of interest" description="Disordered" evidence="1">
    <location>
        <begin position="66"/>
        <end position="96"/>
    </location>
</feature>
<reference evidence="2" key="2">
    <citation type="journal article" date="2022" name="Elife">
        <title>Obligate sexual reproduction of a homothallic fungus closely related to the Cryptococcus pathogenic species complex.</title>
        <authorList>
            <person name="Passer A.R."/>
            <person name="Clancey S.A."/>
            <person name="Shea T."/>
            <person name="David-Palma M."/>
            <person name="Averette A.F."/>
            <person name="Boekhout T."/>
            <person name="Porcel B.M."/>
            <person name="Nowrousian M."/>
            <person name="Cuomo C.A."/>
            <person name="Sun S."/>
            <person name="Heitman J."/>
            <person name="Coelho M.A."/>
        </authorList>
    </citation>
    <scope>NUCLEOTIDE SEQUENCE</scope>
    <source>
        <strain evidence="2">CBS 7841</strain>
    </source>
</reference>
<sequence length="689" mass="75719">MGLDVITSALCTATASALSLSSQNDSHSTLSLPLPFSAFLLPSGASLGIPDIRRILTLSFLSFSPIQPSRPSTTSSLLPNPPTQKNERPTKMSFDSSSSFSEDFLDSCEDASRTRGSWFSLTSPSTLVPFSLTTYHVAQLKFDEDDEAYVSSAKRLSASYANAAYDFYGTPSGALCVYKNGDAWPVRTGPESQRIIREARGVHGHPMQAVWSELGERVCALLDDKQVRWTSIDVVAFAEAGKRTFSPLLIWIGVKPESLAYELANTAAEAVHFLITEAGFSDFEVGFRESVVTRSVDGPKMLSVNFFNDSVPKFRKPFTPALGLSIAPFKTPHFEGTGALYLRESKDSKRVFLLTCAHVARPPPVNHNKGLARKTTSQPREQVIVLGDWGYDSAFTSIMPAIRCLDSSIRVRQGVLCQLGEPEEGEDKRIKQERDEHLALVKDWKKEVGEIDKFYHEIKSGWSKPSQRVIGEVIHVEPIEASVAPHGFSADWALIELYNDKFDWDTFPGNKVYIGGNLSSEYGSTMFPQPEDRAKYKCPTDGLLQAFGVIQLEEINNPQQLDGNGESCLLVVKNGLATGTTIGRATGIESFTRINNEHGIEETSRAIAVLPYSNKTSSFSASRNKTGPFSASGDSGSIVLDRNGRILGMITAGAGVTDSTDITYVTPYWHIEQEIKKHFPESFLYEVVK</sequence>